<accession>A0A392V5V7</accession>
<keyword evidence="3" id="KW-1185">Reference proteome</keyword>
<feature type="compositionally biased region" description="Basic and acidic residues" evidence="1">
    <location>
        <begin position="1"/>
        <end position="10"/>
    </location>
</feature>
<proteinExistence type="predicted"/>
<organism evidence="2 3">
    <name type="scientific">Trifolium medium</name>
    <dbReference type="NCBI Taxonomy" id="97028"/>
    <lineage>
        <taxon>Eukaryota</taxon>
        <taxon>Viridiplantae</taxon>
        <taxon>Streptophyta</taxon>
        <taxon>Embryophyta</taxon>
        <taxon>Tracheophyta</taxon>
        <taxon>Spermatophyta</taxon>
        <taxon>Magnoliopsida</taxon>
        <taxon>eudicotyledons</taxon>
        <taxon>Gunneridae</taxon>
        <taxon>Pentapetalae</taxon>
        <taxon>rosids</taxon>
        <taxon>fabids</taxon>
        <taxon>Fabales</taxon>
        <taxon>Fabaceae</taxon>
        <taxon>Papilionoideae</taxon>
        <taxon>50 kb inversion clade</taxon>
        <taxon>NPAAA clade</taxon>
        <taxon>Hologalegina</taxon>
        <taxon>IRL clade</taxon>
        <taxon>Trifolieae</taxon>
        <taxon>Trifolium</taxon>
    </lineage>
</organism>
<feature type="non-terminal residue" evidence="2">
    <location>
        <position position="1"/>
    </location>
</feature>
<sequence length="74" mass="8280">ENLTHPDVDYVIRTPDPEDDNSETVNPEVESSPEAIKVDIPASEKATSEQQILKTTYETHPDHPTTSEPHTELI</sequence>
<feature type="non-terminal residue" evidence="2">
    <location>
        <position position="74"/>
    </location>
</feature>
<dbReference type="Proteomes" id="UP000265520">
    <property type="component" value="Unassembled WGS sequence"/>
</dbReference>
<dbReference type="AlphaFoldDB" id="A0A392V5V7"/>
<evidence type="ECO:0000256" key="1">
    <source>
        <dbReference type="SAM" id="MobiDB-lite"/>
    </source>
</evidence>
<comment type="caution">
    <text evidence="2">The sequence shown here is derived from an EMBL/GenBank/DDBJ whole genome shotgun (WGS) entry which is preliminary data.</text>
</comment>
<feature type="region of interest" description="Disordered" evidence="1">
    <location>
        <begin position="1"/>
        <end position="35"/>
    </location>
</feature>
<reference evidence="2 3" key="1">
    <citation type="journal article" date="2018" name="Front. Plant Sci.">
        <title>Red Clover (Trifolium pratense) and Zigzag Clover (T. medium) - A Picture of Genomic Similarities and Differences.</title>
        <authorList>
            <person name="Dluhosova J."/>
            <person name="Istvanek J."/>
            <person name="Nedelnik J."/>
            <person name="Repkova J."/>
        </authorList>
    </citation>
    <scope>NUCLEOTIDE SEQUENCE [LARGE SCALE GENOMIC DNA]</scope>
    <source>
        <strain evidence="3">cv. 10/8</strain>
        <tissue evidence="2">Leaf</tissue>
    </source>
</reference>
<name>A0A392V5V7_9FABA</name>
<evidence type="ECO:0000313" key="2">
    <source>
        <dbReference type="EMBL" id="MCI81830.1"/>
    </source>
</evidence>
<dbReference type="EMBL" id="LXQA011028783">
    <property type="protein sequence ID" value="MCI81830.1"/>
    <property type="molecule type" value="Genomic_DNA"/>
</dbReference>
<protein>
    <submittedName>
        <fullName evidence="2">Uncharacterized protein</fullName>
    </submittedName>
</protein>
<evidence type="ECO:0000313" key="3">
    <source>
        <dbReference type="Proteomes" id="UP000265520"/>
    </source>
</evidence>